<evidence type="ECO:0000256" key="1">
    <source>
        <dbReference type="ARBA" id="ARBA00022801"/>
    </source>
</evidence>
<dbReference type="GO" id="GO:0004040">
    <property type="term" value="F:amidase activity"/>
    <property type="evidence" value="ECO:0007669"/>
    <property type="project" value="InterPro"/>
</dbReference>
<evidence type="ECO:0000256" key="2">
    <source>
        <dbReference type="SAM" id="SignalP"/>
    </source>
</evidence>
<dbReference type="EMBL" id="VLKH01000001">
    <property type="protein sequence ID" value="TWH83727.1"/>
    <property type="molecule type" value="Genomic_DNA"/>
</dbReference>
<dbReference type="PANTHER" id="PTHR33308">
    <property type="entry name" value="PEPTIDOGLYCAN HYDROLASE FLGJ"/>
    <property type="match status" value="1"/>
</dbReference>
<dbReference type="InterPro" id="IPR012854">
    <property type="entry name" value="Cu_amine_oxidase-like_N"/>
</dbReference>
<feature type="chain" id="PRO_5022244199" evidence="2">
    <location>
        <begin position="31"/>
        <end position="695"/>
    </location>
</feature>
<evidence type="ECO:0000259" key="3">
    <source>
        <dbReference type="SMART" id="SM00047"/>
    </source>
</evidence>
<dbReference type="InterPro" id="IPR036582">
    <property type="entry name" value="Mao_N_sf"/>
</dbReference>
<organism evidence="4 5">
    <name type="scientific">Sedimentibacter saalensis</name>
    <dbReference type="NCBI Taxonomy" id="130788"/>
    <lineage>
        <taxon>Bacteria</taxon>
        <taxon>Bacillati</taxon>
        <taxon>Bacillota</taxon>
        <taxon>Tissierellia</taxon>
        <taxon>Sedimentibacter</taxon>
    </lineage>
</organism>
<dbReference type="PANTHER" id="PTHR33308:SF9">
    <property type="entry name" value="PEPTIDOGLYCAN HYDROLASE FLGJ"/>
    <property type="match status" value="1"/>
</dbReference>
<dbReference type="Proteomes" id="UP000315343">
    <property type="component" value="Unassembled WGS sequence"/>
</dbReference>
<dbReference type="PRINTS" id="PR01002">
    <property type="entry name" value="FLGFLGJ"/>
</dbReference>
<keyword evidence="1 4" id="KW-0378">Hydrolase</keyword>
<dbReference type="Pfam" id="PF01832">
    <property type="entry name" value="Glucosaminidase"/>
    <property type="match status" value="1"/>
</dbReference>
<dbReference type="OrthoDB" id="977752at2"/>
<dbReference type="Gene3D" id="3.30.457.10">
    <property type="entry name" value="Copper amine oxidase-like, N-terminal domain"/>
    <property type="match status" value="1"/>
</dbReference>
<protein>
    <submittedName>
        <fullName evidence="4">Flagellum-specific peptidoglycan hydrolase FlgJ</fullName>
    </submittedName>
</protein>
<feature type="domain" description="Mannosyl-glycoprotein endo-beta-N-acetylglucosamidase-like" evidence="3">
    <location>
        <begin position="535"/>
        <end position="691"/>
    </location>
</feature>
<dbReference type="RefSeq" id="WP_145079088.1">
    <property type="nucleotide sequence ID" value="NZ_VLKH01000001.1"/>
</dbReference>
<reference evidence="4 5" key="1">
    <citation type="submission" date="2019-07" db="EMBL/GenBank/DDBJ databases">
        <title>Genomic Encyclopedia of Type Strains, Phase I: the one thousand microbial genomes (KMG-I) project.</title>
        <authorList>
            <person name="Kyrpides N."/>
        </authorList>
    </citation>
    <scope>NUCLEOTIDE SEQUENCE [LARGE SCALE GENOMIC DNA]</scope>
    <source>
        <strain evidence="4 5">DSM 13558</strain>
    </source>
</reference>
<dbReference type="AlphaFoldDB" id="A0A562JKF0"/>
<evidence type="ECO:0000313" key="4">
    <source>
        <dbReference type="EMBL" id="TWH83727.1"/>
    </source>
</evidence>
<sequence>MKKKNLYKYIFASLLVTATVAINFVPKVYADTPIQLVIDGDKVTADPEPFIKDDRTLVPIRVVAENLNAEVSWDNDNRIVHISKDGNEIELRIDSHLVEYTNEDGTSYSMLDVVPLIKEDRTFVPIRFISNALGVGIEWDNNKRTVYVDSSVESEVVPFFDVEISSVESGQTIEGTTYLETVMPTQAPKGAAEIKYLLLDRNTARGFVVARGTDIAASYKWMPAMEDNGEKVLVAAFYDAKGNFLAGHAIPVTVDINPDIKLTGLSEGELVTEDRVPLAAELNFSAAYVKYEIINPDTNAYYISSGLDPLGGFTMIPVMEDNGNMALRVIAFDTAGNEYSSKKVNVKVDVARKLSLGGVTEGQTIDKSVSLFVSKNFNVSTAEYVAVDLNTGKETVISNNWFPGPDMAGSKQLYARVKDTNGNIYTSNKITVNVKGTPQVLLQGVGPGQVVSAPVTLKVKSNVTLDSIKYILTNKATGETKIIGEGSYLAEYSYTPETGIEGNYSIKAEAKYQGSTIKTEEVNFSVYTKQLYAAKPIVEKEKFMDFASRLATDAKEVTGMSAALQTAQAILETGWGQSVPVDKYDGQLSNNLFGVKGTGTAGSVTSNTWEEYNGVSFRIDAEFRAYNNVSESWADHNELLLTKSRYQPFRDVMFDSTQGAWALRRCGYATDSQYSVKLINIINLYNLKSLDETTI</sequence>
<keyword evidence="2" id="KW-0732">Signal</keyword>
<keyword evidence="5" id="KW-1185">Reference proteome</keyword>
<dbReference type="SUPFAM" id="SSF55383">
    <property type="entry name" value="Copper amine oxidase, domain N"/>
    <property type="match status" value="1"/>
</dbReference>
<dbReference type="Pfam" id="PF07833">
    <property type="entry name" value="Cu_amine_oxidN1"/>
    <property type="match status" value="1"/>
</dbReference>
<dbReference type="Gene3D" id="1.10.530.10">
    <property type="match status" value="1"/>
</dbReference>
<name>A0A562JKF0_9FIRM</name>
<feature type="signal peptide" evidence="2">
    <location>
        <begin position="1"/>
        <end position="30"/>
    </location>
</feature>
<dbReference type="Gene3D" id="4.10.80.30">
    <property type="entry name" value="DNA polymerase, domain 6"/>
    <property type="match status" value="1"/>
</dbReference>
<evidence type="ECO:0000313" key="5">
    <source>
        <dbReference type="Proteomes" id="UP000315343"/>
    </source>
</evidence>
<proteinExistence type="predicted"/>
<dbReference type="InterPro" id="IPR002901">
    <property type="entry name" value="MGlyc_endo_b_GlcNAc-like_dom"/>
</dbReference>
<accession>A0A562JKF0</accession>
<dbReference type="InterPro" id="IPR051056">
    <property type="entry name" value="Glycosyl_Hydrolase_73"/>
</dbReference>
<dbReference type="SMART" id="SM00047">
    <property type="entry name" value="LYZ2"/>
    <property type="match status" value="1"/>
</dbReference>
<comment type="caution">
    <text evidence="4">The sequence shown here is derived from an EMBL/GenBank/DDBJ whole genome shotgun (WGS) entry which is preliminary data.</text>
</comment>
<gene>
    <name evidence="4" type="ORF">LY60_00339</name>
</gene>